<evidence type="ECO:0000256" key="1">
    <source>
        <dbReference type="ARBA" id="ARBA00022598"/>
    </source>
</evidence>
<dbReference type="InterPro" id="IPR018027">
    <property type="entry name" value="Asn/Gln_amidotransferase"/>
</dbReference>
<dbReference type="EMBL" id="BASE01000089">
    <property type="protein sequence ID" value="GAM15652.1"/>
    <property type="molecule type" value="Genomic_DNA"/>
</dbReference>
<dbReference type="GO" id="GO:0005524">
    <property type="term" value="F:ATP binding"/>
    <property type="evidence" value="ECO:0007669"/>
    <property type="project" value="UniProtKB-KW"/>
</dbReference>
<dbReference type="GO" id="GO:0050567">
    <property type="term" value="F:glutaminyl-tRNA synthase (glutamine-hydrolyzing) activity"/>
    <property type="evidence" value="ECO:0007669"/>
    <property type="project" value="UniProtKB-EC"/>
</dbReference>
<evidence type="ECO:0000313" key="6">
    <source>
        <dbReference type="EMBL" id="GAM15652.1"/>
    </source>
</evidence>
<dbReference type="AlphaFoldDB" id="A0A0A8X9E5"/>
<reference evidence="6 7" key="1">
    <citation type="submission" date="2013-06" db="EMBL/GenBank/DDBJ databases">
        <title>Whole genome shotgun sequence of Bacillus selenatarsenatis SF-1.</title>
        <authorList>
            <person name="Kuroda M."/>
            <person name="Sei K."/>
            <person name="Yamashita M."/>
            <person name="Ike M."/>
        </authorList>
    </citation>
    <scope>NUCLEOTIDE SEQUENCE [LARGE SCALE GENOMIC DNA]</scope>
    <source>
        <strain evidence="6 7">SF-1</strain>
    </source>
</reference>
<proteinExistence type="predicted"/>
<keyword evidence="4" id="KW-0648">Protein biosynthesis</keyword>
<dbReference type="GO" id="GO:0016740">
    <property type="term" value="F:transferase activity"/>
    <property type="evidence" value="ECO:0007669"/>
    <property type="project" value="UniProtKB-KW"/>
</dbReference>
<sequence length="74" mass="8357">MLEDPSENTIWFKTSPLKGDVFFYRQFHTRHPIHETALTPEGLGGMIQLIENGTISSKIAKQVFKELIEIGGDP</sequence>
<comment type="caution">
    <text evidence="6">The sequence shown here is derived from an EMBL/GenBank/DDBJ whole genome shotgun (WGS) entry which is preliminary data.</text>
</comment>
<evidence type="ECO:0000259" key="5">
    <source>
        <dbReference type="Pfam" id="PF02637"/>
    </source>
</evidence>
<dbReference type="STRING" id="1321606.SAMD00020551_3809"/>
<dbReference type="GO" id="GO:0050566">
    <property type="term" value="F:asparaginyl-tRNA synthase (glutamine-hydrolyzing) activity"/>
    <property type="evidence" value="ECO:0007669"/>
    <property type="project" value="UniProtKB-EC"/>
</dbReference>
<dbReference type="EC" id="6.3.5.6" evidence="6"/>
<evidence type="ECO:0000256" key="2">
    <source>
        <dbReference type="ARBA" id="ARBA00022741"/>
    </source>
</evidence>
<dbReference type="EC" id="6.3.5.7" evidence="6"/>
<dbReference type="GO" id="GO:0006412">
    <property type="term" value="P:translation"/>
    <property type="evidence" value="ECO:0007669"/>
    <property type="project" value="UniProtKB-KW"/>
</dbReference>
<dbReference type="SUPFAM" id="SSF89095">
    <property type="entry name" value="GatB/YqeY motif"/>
    <property type="match status" value="1"/>
</dbReference>
<protein>
    <submittedName>
        <fullName evidence="6">Aspartyl-tRNA(Asn) amidotransferase subunit B /glutamyl-tRNA(Gln) amidotransferase subunit B</fullName>
        <ecNumber evidence="6">6.3.5.6</ecNumber>
        <ecNumber evidence="6">6.3.5.7</ecNumber>
    </submittedName>
</protein>
<keyword evidence="1 6" id="KW-0436">Ligase</keyword>
<keyword evidence="7" id="KW-1185">Reference proteome</keyword>
<evidence type="ECO:0000256" key="3">
    <source>
        <dbReference type="ARBA" id="ARBA00022840"/>
    </source>
</evidence>
<dbReference type="Pfam" id="PF02637">
    <property type="entry name" value="GatB_Yqey"/>
    <property type="match status" value="1"/>
</dbReference>
<accession>A0A0A8X9E5</accession>
<keyword evidence="2" id="KW-0547">Nucleotide-binding</keyword>
<dbReference type="InterPro" id="IPR003789">
    <property type="entry name" value="Asn/Gln_tRNA_amidoTrase-B-like"/>
</dbReference>
<feature type="domain" description="Asn/Gln amidotransferase" evidence="5">
    <location>
        <begin position="31"/>
        <end position="74"/>
    </location>
</feature>
<keyword evidence="6" id="KW-0808">Transferase</keyword>
<evidence type="ECO:0000256" key="4">
    <source>
        <dbReference type="ARBA" id="ARBA00022917"/>
    </source>
</evidence>
<keyword evidence="3" id="KW-0067">ATP-binding</keyword>
<gene>
    <name evidence="6" type="ORF">SAMD00020551_3809</name>
</gene>
<name>A0A0A8X9E5_MESS1</name>
<dbReference type="Proteomes" id="UP000031014">
    <property type="component" value="Unassembled WGS sequence"/>
</dbReference>
<organism evidence="6 7">
    <name type="scientific">Mesobacillus selenatarsenatis (strain DSM 18680 / JCM 14380 / FERM P-15431 / SF-1)</name>
    <dbReference type="NCBI Taxonomy" id="1321606"/>
    <lineage>
        <taxon>Bacteria</taxon>
        <taxon>Bacillati</taxon>
        <taxon>Bacillota</taxon>
        <taxon>Bacilli</taxon>
        <taxon>Bacillales</taxon>
        <taxon>Bacillaceae</taxon>
        <taxon>Mesobacillus</taxon>
    </lineage>
</organism>
<evidence type="ECO:0000313" key="7">
    <source>
        <dbReference type="Proteomes" id="UP000031014"/>
    </source>
</evidence>